<dbReference type="NCBIfam" id="TIGR02841">
    <property type="entry name" value="spore_YyaC"/>
    <property type="match status" value="1"/>
</dbReference>
<dbReference type="KEGG" id="cheb:HH215_14935"/>
<organism evidence="1 2">
    <name type="scientific">Cohnella herbarum</name>
    <dbReference type="NCBI Taxonomy" id="2728023"/>
    <lineage>
        <taxon>Bacteria</taxon>
        <taxon>Bacillati</taxon>
        <taxon>Bacillota</taxon>
        <taxon>Bacilli</taxon>
        <taxon>Bacillales</taxon>
        <taxon>Paenibacillaceae</taxon>
        <taxon>Cohnella</taxon>
    </lineage>
</organism>
<dbReference type="SUPFAM" id="SSF53163">
    <property type="entry name" value="HybD-like"/>
    <property type="match status" value="1"/>
</dbReference>
<proteinExistence type="predicted"/>
<gene>
    <name evidence="1" type="primary">yyaC</name>
    <name evidence="1" type="ORF">HH215_14935</name>
</gene>
<dbReference type="RefSeq" id="WP_169280624.1">
    <property type="nucleotide sequence ID" value="NZ_CP051680.1"/>
</dbReference>
<accession>A0A7Z2VJX8</accession>
<keyword evidence="2" id="KW-1185">Reference proteome</keyword>
<evidence type="ECO:0000313" key="2">
    <source>
        <dbReference type="Proteomes" id="UP000502248"/>
    </source>
</evidence>
<sequence length="171" mass="18314">MLDRVAPSAERVDAAGLFAFLGRIAAIHRKEEVTFLCIGTDRSTGDSLGPWVGTLLEEQGFTRVIGTLKEPCDANSLPRIVSNLEGKGTIIAIDACLGRSENIGAYLVRQGPLIPAQSVNRGFGAVGEFSIAGVVNATSLKPYWTLQSTSLYRVMGMANEISAAIGRMWRT</sequence>
<dbReference type="Pfam" id="PF06866">
    <property type="entry name" value="DUF1256"/>
    <property type="match status" value="1"/>
</dbReference>
<reference evidence="1 2" key="1">
    <citation type="submission" date="2020-04" db="EMBL/GenBank/DDBJ databases">
        <title>Genome sequencing of novel species.</title>
        <authorList>
            <person name="Heo J."/>
            <person name="Kim S.-J."/>
            <person name="Kim J.-S."/>
            <person name="Hong S.-B."/>
            <person name="Kwon S.-W."/>
        </authorList>
    </citation>
    <scope>NUCLEOTIDE SEQUENCE [LARGE SCALE GENOMIC DNA]</scope>
    <source>
        <strain evidence="1 2">MFER-1</strain>
    </source>
</reference>
<dbReference type="GO" id="GO:0008233">
    <property type="term" value="F:peptidase activity"/>
    <property type="evidence" value="ECO:0007669"/>
    <property type="project" value="UniProtKB-KW"/>
</dbReference>
<dbReference type="AlphaFoldDB" id="A0A7Z2VJX8"/>
<dbReference type="InterPro" id="IPR023430">
    <property type="entry name" value="Pept_HybD-like_dom_sf"/>
</dbReference>
<dbReference type="Proteomes" id="UP000502248">
    <property type="component" value="Chromosome"/>
</dbReference>
<name>A0A7Z2VJX8_9BACL</name>
<keyword evidence="1" id="KW-0378">Hydrolase</keyword>
<dbReference type="InterPro" id="IPR009665">
    <property type="entry name" value="YyaC"/>
</dbReference>
<keyword evidence="1" id="KW-0645">Protease</keyword>
<dbReference type="GO" id="GO:0006508">
    <property type="term" value="P:proteolysis"/>
    <property type="evidence" value="ECO:0007669"/>
    <property type="project" value="UniProtKB-KW"/>
</dbReference>
<dbReference type="EMBL" id="CP051680">
    <property type="protein sequence ID" value="QJD84340.1"/>
    <property type="molecule type" value="Genomic_DNA"/>
</dbReference>
<protein>
    <submittedName>
        <fullName evidence="1">Spore protease YyaC</fullName>
    </submittedName>
</protein>
<evidence type="ECO:0000313" key="1">
    <source>
        <dbReference type="EMBL" id="QJD84340.1"/>
    </source>
</evidence>